<keyword evidence="3" id="KW-0804">Transcription</keyword>
<dbReference type="SMART" id="SM00419">
    <property type="entry name" value="HTH_CRP"/>
    <property type="match status" value="1"/>
</dbReference>
<gene>
    <name evidence="5" type="ORF">AsAng_0063350</name>
</gene>
<dbReference type="Gene3D" id="2.60.120.10">
    <property type="entry name" value="Jelly Rolls"/>
    <property type="match status" value="1"/>
</dbReference>
<sequence length="217" mass="24863">MDSLSLPQILSAKLPMINDRKLLDKIAAAGQLMSLKQGTTILDYGQYIKLVPIVLDGVIKVTQQGEEGDILLYYLSNGSTCPTAFTCCMIDKTSEIRAVAEEDTQILAIPIRYIDEWSRDHVEWKNFIMDSYSVRFKELLSTIDAIAFAQLDQRLIKYLSKKMELTHKKEFNITHKQIALDLNTTREAVSRLLKKMEQMGNLELGRNRITIKHLEIR</sequence>
<dbReference type="GO" id="GO:0003677">
    <property type="term" value="F:DNA binding"/>
    <property type="evidence" value="ECO:0007669"/>
    <property type="project" value="UniProtKB-KW"/>
</dbReference>
<evidence type="ECO:0000256" key="1">
    <source>
        <dbReference type="ARBA" id="ARBA00023015"/>
    </source>
</evidence>
<keyword evidence="1" id="KW-0805">Transcription regulation</keyword>
<dbReference type="InterPro" id="IPR012318">
    <property type="entry name" value="HTH_CRP"/>
</dbReference>
<accession>A0A916DXZ8</accession>
<proteinExistence type="predicted"/>
<dbReference type="InterPro" id="IPR018490">
    <property type="entry name" value="cNMP-bd_dom_sf"/>
</dbReference>
<dbReference type="SUPFAM" id="SSF46785">
    <property type="entry name" value="Winged helix' DNA-binding domain"/>
    <property type="match status" value="1"/>
</dbReference>
<dbReference type="KEGG" id="aup:AsAng_0063350"/>
<evidence type="ECO:0000313" key="5">
    <source>
        <dbReference type="EMBL" id="BDS15551.1"/>
    </source>
</evidence>
<dbReference type="GO" id="GO:0006355">
    <property type="term" value="P:regulation of DNA-templated transcription"/>
    <property type="evidence" value="ECO:0007669"/>
    <property type="project" value="InterPro"/>
</dbReference>
<evidence type="ECO:0000259" key="4">
    <source>
        <dbReference type="SMART" id="SM00419"/>
    </source>
</evidence>
<dbReference type="Proteomes" id="UP001060919">
    <property type="component" value="Chromosome"/>
</dbReference>
<evidence type="ECO:0000256" key="3">
    <source>
        <dbReference type="ARBA" id="ARBA00023163"/>
    </source>
</evidence>
<evidence type="ECO:0000256" key="2">
    <source>
        <dbReference type="ARBA" id="ARBA00023125"/>
    </source>
</evidence>
<evidence type="ECO:0000313" key="6">
    <source>
        <dbReference type="Proteomes" id="UP001060919"/>
    </source>
</evidence>
<name>A0A916DXZ8_9BACT</name>
<protein>
    <submittedName>
        <fullName evidence="5">Crp/Fnr family transcriptional regulator</fullName>
    </submittedName>
</protein>
<feature type="domain" description="HTH crp-type" evidence="4">
    <location>
        <begin position="167"/>
        <end position="213"/>
    </location>
</feature>
<organism evidence="5 6">
    <name type="scientific">Aureispira anguillae</name>
    <dbReference type="NCBI Taxonomy" id="2864201"/>
    <lineage>
        <taxon>Bacteria</taxon>
        <taxon>Pseudomonadati</taxon>
        <taxon>Bacteroidota</taxon>
        <taxon>Saprospiria</taxon>
        <taxon>Saprospirales</taxon>
        <taxon>Saprospiraceae</taxon>
        <taxon>Aureispira</taxon>
    </lineage>
</organism>
<keyword evidence="2" id="KW-0238">DNA-binding</keyword>
<dbReference type="InterPro" id="IPR014710">
    <property type="entry name" value="RmlC-like_jellyroll"/>
</dbReference>
<dbReference type="SUPFAM" id="SSF51206">
    <property type="entry name" value="cAMP-binding domain-like"/>
    <property type="match status" value="1"/>
</dbReference>
<keyword evidence="6" id="KW-1185">Reference proteome</keyword>
<dbReference type="AlphaFoldDB" id="A0A916DXZ8"/>
<dbReference type="InterPro" id="IPR036390">
    <property type="entry name" value="WH_DNA-bd_sf"/>
</dbReference>
<dbReference type="EMBL" id="AP026867">
    <property type="protein sequence ID" value="BDS15551.1"/>
    <property type="molecule type" value="Genomic_DNA"/>
</dbReference>
<dbReference type="InterPro" id="IPR036388">
    <property type="entry name" value="WH-like_DNA-bd_sf"/>
</dbReference>
<dbReference type="RefSeq" id="WP_264790694.1">
    <property type="nucleotide sequence ID" value="NZ_AP026867.1"/>
</dbReference>
<dbReference type="Gene3D" id="1.10.10.10">
    <property type="entry name" value="Winged helix-like DNA-binding domain superfamily/Winged helix DNA-binding domain"/>
    <property type="match status" value="1"/>
</dbReference>
<dbReference type="Pfam" id="PF13545">
    <property type="entry name" value="HTH_Crp_2"/>
    <property type="match status" value="1"/>
</dbReference>
<reference evidence="5" key="1">
    <citation type="submission" date="2022-09" db="EMBL/GenBank/DDBJ databases">
        <title>Aureispira anguillicida sp. nov., isolated from Leptocephalus of Japanese eel Anguilla japonica.</title>
        <authorList>
            <person name="Yuasa K."/>
            <person name="Mekata T."/>
            <person name="Ikunari K."/>
        </authorList>
    </citation>
    <scope>NUCLEOTIDE SEQUENCE</scope>
    <source>
        <strain evidence="5">EL160426</strain>
    </source>
</reference>